<reference evidence="1 2" key="1">
    <citation type="submission" date="2018-02" db="EMBL/GenBank/DDBJ databases">
        <title>Complete genome sequencing of Faecalibacterium prausnitzii strains isolated from the human gut.</title>
        <authorList>
            <person name="Fitzgerald B.C."/>
            <person name="Shkoporov A.N."/>
            <person name="Ross P.R."/>
            <person name="Hill C."/>
        </authorList>
    </citation>
    <scope>NUCLEOTIDE SEQUENCE [LARGE SCALE GENOMIC DNA]</scope>
    <source>
        <strain evidence="1 2">APC942/31-1</strain>
    </source>
</reference>
<comment type="caution">
    <text evidence="1">The sequence shown here is derived from an EMBL/GenBank/DDBJ whole genome shotgun (WGS) entry which is preliminary data.</text>
</comment>
<protein>
    <recommendedName>
        <fullName evidence="3">Restriction endonuclease type IV Mrr domain-containing protein</fullName>
    </recommendedName>
</protein>
<evidence type="ECO:0008006" key="3">
    <source>
        <dbReference type="Google" id="ProtNLM"/>
    </source>
</evidence>
<dbReference type="EMBL" id="PSQG01000002">
    <property type="protein sequence ID" value="RCH46151.1"/>
    <property type="molecule type" value="Genomic_DNA"/>
</dbReference>
<accession>A0A367G870</accession>
<dbReference type="AlphaFoldDB" id="A0A367G870"/>
<proteinExistence type="predicted"/>
<evidence type="ECO:0000313" key="1">
    <source>
        <dbReference type="EMBL" id="RCH46151.1"/>
    </source>
</evidence>
<dbReference type="RefSeq" id="WP_114001549.1">
    <property type="nucleotide sequence ID" value="NZ_PSQG01000002.1"/>
</dbReference>
<organism evidence="1 2">
    <name type="scientific">Blautia obeum</name>
    <dbReference type="NCBI Taxonomy" id="40520"/>
    <lineage>
        <taxon>Bacteria</taxon>
        <taxon>Bacillati</taxon>
        <taxon>Bacillota</taxon>
        <taxon>Clostridia</taxon>
        <taxon>Lachnospirales</taxon>
        <taxon>Lachnospiraceae</taxon>
        <taxon>Blautia</taxon>
    </lineage>
</organism>
<dbReference type="Proteomes" id="UP000253208">
    <property type="component" value="Unassembled WGS sequence"/>
</dbReference>
<gene>
    <name evidence="1" type="ORF">C4886_01975</name>
</gene>
<sequence>MKRGKAFEIIVKNFLIGIGFLEVCSDKLYIYDGPAGQMIQGLGNAHNADVLLEPMVQTPFYTPTRLLIECKDYDKKKVGLDVVRGVLGLREDINHFEIVDTNILQERRKQNRNVINNYSYIRYTYQLAVASTSGFTACAQEFAATHRISLIEFDKLPFWNELMEILGEDKENVDIEEDKLKKIVKQISSHMAVAITNIGQLLFLCCQNGNEEVDFETNEYDISFKNKNESWTLKCGNKEYSFQLPEHIAESWIEYSEYEIKRKKEVIESTEKPVSNMIVYYRRNEKPVIKMLSIDEDKLQEARKKLDETTKKRES</sequence>
<name>A0A367G870_9FIRM</name>
<evidence type="ECO:0000313" key="2">
    <source>
        <dbReference type="Proteomes" id="UP000253208"/>
    </source>
</evidence>